<evidence type="ECO:0000313" key="2">
    <source>
        <dbReference type="Proteomes" id="UP000036513"/>
    </source>
</evidence>
<sequence>MRVRDVELATLADSVLSRESADLPGVESLVIGRALLAPVERSGT</sequence>
<organism evidence="1 2">
    <name type="scientific">Mycolicibacterium chlorophenolicum</name>
    <dbReference type="NCBI Taxonomy" id="37916"/>
    <lineage>
        <taxon>Bacteria</taxon>
        <taxon>Bacillati</taxon>
        <taxon>Actinomycetota</taxon>
        <taxon>Actinomycetes</taxon>
        <taxon>Mycobacteriales</taxon>
        <taxon>Mycobacteriaceae</taxon>
        <taxon>Mycolicibacterium</taxon>
    </lineage>
</organism>
<dbReference type="RefSeq" id="WP_268782074.1">
    <property type="nucleotide sequence ID" value="NZ_JYNL01000064.1"/>
</dbReference>
<dbReference type="STRING" id="37916.MCHLDSM_05179"/>
<reference evidence="1 2" key="1">
    <citation type="journal article" date="2015" name="Genome Biol. Evol.">
        <title>Characterization of Three Mycobacterium spp. with Potential Use in Bioremediation by Genome Sequencing and Comparative Genomics.</title>
        <authorList>
            <person name="Das S."/>
            <person name="Pettersson B.M."/>
            <person name="Behra P.R."/>
            <person name="Ramesh M."/>
            <person name="Dasgupta S."/>
            <person name="Bhattacharya A."/>
            <person name="Kirsebom L.A."/>
        </authorList>
    </citation>
    <scope>NUCLEOTIDE SEQUENCE [LARGE SCALE GENOMIC DNA]</scope>
    <source>
        <strain evidence="1 2">DSM 43826</strain>
    </source>
</reference>
<keyword evidence="2" id="KW-1185">Reference proteome</keyword>
<dbReference type="PATRIC" id="fig|37916.4.peg.5185"/>
<gene>
    <name evidence="1" type="ORF">MCHLDSM_05179</name>
</gene>
<accession>A0A0J6YBU3</accession>
<evidence type="ECO:0000313" key="1">
    <source>
        <dbReference type="EMBL" id="KMO70291.1"/>
    </source>
</evidence>
<protein>
    <submittedName>
        <fullName evidence="1">Uncharacterized protein</fullName>
    </submittedName>
</protein>
<dbReference type="AlphaFoldDB" id="A0A0J6YBU3"/>
<comment type="caution">
    <text evidence="1">The sequence shown here is derived from an EMBL/GenBank/DDBJ whole genome shotgun (WGS) entry which is preliminary data.</text>
</comment>
<dbReference type="Proteomes" id="UP000036513">
    <property type="component" value="Unassembled WGS sequence"/>
</dbReference>
<name>A0A0J6YBU3_9MYCO</name>
<dbReference type="EMBL" id="JYNL01000064">
    <property type="protein sequence ID" value="KMO70291.1"/>
    <property type="molecule type" value="Genomic_DNA"/>
</dbReference>
<proteinExistence type="predicted"/>